<reference evidence="1" key="2">
    <citation type="journal article" date="2015" name="Data Brief">
        <title>Shoot transcriptome of the giant reed, Arundo donax.</title>
        <authorList>
            <person name="Barrero R.A."/>
            <person name="Guerrero F.D."/>
            <person name="Moolhuijzen P."/>
            <person name="Goolsby J.A."/>
            <person name="Tidwell J."/>
            <person name="Bellgard S.E."/>
            <person name="Bellgard M.I."/>
        </authorList>
    </citation>
    <scope>NUCLEOTIDE SEQUENCE</scope>
    <source>
        <tissue evidence="1">Shoot tissue taken approximately 20 cm above the soil surface</tissue>
    </source>
</reference>
<organism evidence="1">
    <name type="scientific">Arundo donax</name>
    <name type="common">Giant reed</name>
    <name type="synonym">Donax arundinaceus</name>
    <dbReference type="NCBI Taxonomy" id="35708"/>
    <lineage>
        <taxon>Eukaryota</taxon>
        <taxon>Viridiplantae</taxon>
        <taxon>Streptophyta</taxon>
        <taxon>Embryophyta</taxon>
        <taxon>Tracheophyta</taxon>
        <taxon>Spermatophyta</taxon>
        <taxon>Magnoliopsida</taxon>
        <taxon>Liliopsida</taxon>
        <taxon>Poales</taxon>
        <taxon>Poaceae</taxon>
        <taxon>PACMAD clade</taxon>
        <taxon>Arundinoideae</taxon>
        <taxon>Arundineae</taxon>
        <taxon>Arundo</taxon>
    </lineage>
</organism>
<accession>A0A0A8ZXI8</accession>
<dbReference type="AlphaFoldDB" id="A0A0A8ZXI8"/>
<evidence type="ECO:0000313" key="1">
    <source>
        <dbReference type="EMBL" id="JAD41480.1"/>
    </source>
</evidence>
<name>A0A0A8ZXI8_ARUDO</name>
<protein>
    <submittedName>
        <fullName evidence="1">Uncharacterized protein</fullName>
    </submittedName>
</protein>
<proteinExistence type="predicted"/>
<reference evidence="1" key="1">
    <citation type="submission" date="2014-09" db="EMBL/GenBank/DDBJ databases">
        <authorList>
            <person name="Magalhaes I.L.F."/>
            <person name="Oliveira U."/>
            <person name="Santos F.R."/>
            <person name="Vidigal T.H.D.A."/>
            <person name="Brescovit A.D."/>
            <person name="Santos A.J."/>
        </authorList>
    </citation>
    <scope>NUCLEOTIDE SEQUENCE</scope>
    <source>
        <tissue evidence="1">Shoot tissue taken approximately 20 cm above the soil surface</tissue>
    </source>
</reference>
<dbReference type="EMBL" id="GBRH01256415">
    <property type="protein sequence ID" value="JAD41480.1"/>
    <property type="molecule type" value="Transcribed_RNA"/>
</dbReference>
<sequence>MKRNRVPLLHSVLAIIKIFFHTIE</sequence>